<dbReference type="PROSITE" id="PS51318">
    <property type="entry name" value="TAT"/>
    <property type="match status" value="1"/>
</dbReference>
<reference evidence="4 5" key="1">
    <citation type="submission" date="2020-08" db="EMBL/GenBank/DDBJ databases">
        <title>Genome sequence of Rhodobacteraceae bacterium Lw-13e.</title>
        <authorList>
            <person name="Poehlein A."/>
            <person name="Wolter L."/>
            <person name="Daniel R."/>
            <person name="Brinkhoff T."/>
        </authorList>
    </citation>
    <scope>NUCLEOTIDE SEQUENCE [LARGE SCALE GENOMIC DNA]</scope>
    <source>
        <strain evidence="4 5">Lw-13e</strain>
    </source>
</reference>
<dbReference type="PROSITE" id="PS00061">
    <property type="entry name" value="ADH_SHORT"/>
    <property type="match status" value="1"/>
</dbReference>
<dbReference type="CDD" id="cd05233">
    <property type="entry name" value="SDR_c"/>
    <property type="match status" value="1"/>
</dbReference>
<proteinExistence type="inferred from homology"/>
<dbReference type="KEGG" id="palw:PSAL_034400"/>
<dbReference type="FunFam" id="3.40.50.720:FF:000084">
    <property type="entry name" value="Short-chain dehydrogenase reductase"/>
    <property type="match status" value="1"/>
</dbReference>
<comment type="similarity">
    <text evidence="1">Belongs to the short-chain dehydrogenases/reductases (SDR) family.</text>
</comment>
<evidence type="ECO:0000256" key="1">
    <source>
        <dbReference type="ARBA" id="ARBA00006484"/>
    </source>
</evidence>
<sequence length="310" mass="31652">MTDDLSPSNPGRRLAIGAAGGLAVGAVAGLVGGVAVAASATPPASVVIDGSRRFDGKVVLVTGGTSGIGRATAMAFALEGAKVAFCGRRETLGTEVEGEIREAGGEALYIRADVREDDQVAALVQQTVEAFGGLDIAFNNAGITLEKPLHEFTAAEWDDMTDTNLRGVFLSMKYQIPVMLERGGGTILVTSSSVEHNTAPGRGIYTASKRGLVGLVRSAALDYAEQGIRINAIAPGTTDTALVRRVGGMENAPDAVWAIGSAQWAQANMAGIKRMATAEEIAAFVVAMASPGLTYLNGSVLGVDGGTGTG</sequence>
<dbReference type="Pfam" id="PF13561">
    <property type="entry name" value="adh_short_C2"/>
    <property type="match status" value="1"/>
</dbReference>
<dbReference type="InterPro" id="IPR020904">
    <property type="entry name" value="Sc_DH/Rdtase_CS"/>
</dbReference>
<dbReference type="GO" id="GO:0016491">
    <property type="term" value="F:oxidoreductase activity"/>
    <property type="evidence" value="ECO:0007669"/>
    <property type="project" value="UniProtKB-KW"/>
</dbReference>
<dbReference type="AlphaFoldDB" id="A0A418SK39"/>
<dbReference type="PANTHER" id="PTHR24321">
    <property type="entry name" value="DEHYDROGENASES, SHORT CHAIN"/>
    <property type="match status" value="1"/>
</dbReference>
<dbReference type="SMART" id="SM00822">
    <property type="entry name" value="PKS_KR"/>
    <property type="match status" value="1"/>
</dbReference>
<keyword evidence="5" id="KW-1185">Reference proteome</keyword>
<keyword evidence="2 4" id="KW-0560">Oxidoreductase</keyword>
<dbReference type="Proteomes" id="UP000283786">
    <property type="component" value="Chromosome"/>
</dbReference>
<accession>A0A418SK39</accession>
<protein>
    <submittedName>
        <fullName evidence="4">2,5-dichloro-2,5-cyclohexadiene-1,4-diol dehydrogenase</fullName>
        <ecNumber evidence="4">1.1.1.-</ecNumber>
    </submittedName>
</protein>
<dbReference type="RefSeq" id="WP_119838107.1">
    <property type="nucleotide sequence ID" value="NZ_CP060436.1"/>
</dbReference>
<name>A0A418SK39_9RHOB</name>
<dbReference type="SUPFAM" id="SSF51735">
    <property type="entry name" value="NAD(P)-binding Rossmann-fold domains"/>
    <property type="match status" value="1"/>
</dbReference>
<evidence type="ECO:0000313" key="5">
    <source>
        <dbReference type="Proteomes" id="UP000283786"/>
    </source>
</evidence>
<feature type="domain" description="Ketoreductase" evidence="3">
    <location>
        <begin position="57"/>
        <end position="236"/>
    </location>
</feature>
<evidence type="ECO:0000313" key="4">
    <source>
        <dbReference type="EMBL" id="QPM92176.1"/>
    </source>
</evidence>
<dbReference type="PRINTS" id="PR00081">
    <property type="entry name" value="GDHRDH"/>
</dbReference>
<dbReference type="OrthoDB" id="9797020at2"/>
<dbReference type="InterPro" id="IPR036291">
    <property type="entry name" value="NAD(P)-bd_dom_sf"/>
</dbReference>
<evidence type="ECO:0000259" key="3">
    <source>
        <dbReference type="SMART" id="SM00822"/>
    </source>
</evidence>
<dbReference type="InterPro" id="IPR006311">
    <property type="entry name" value="TAT_signal"/>
</dbReference>
<evidence type="ECO:0000256" key="2">
    <source>
        <dbReference type="ARBA" id="ARBA00023002"/>
    </source>
</evidence>
<dbReference type="PRINTS" id="PR00080">
    <property type="entry name" value="SDRFAMILY"/>
</dbReference>
<dbReference type="Gene3D" id="3.40.50.720">
    <property type="entry name" value="NAD(P)-binding Rossmann-like Domain"/>
    <property type="match status" value="1"/>
</dbReference>
<dbReference type="PANTHER" id="PTHR24321:SF11">
    <property type="entry name" value="BLR0893 PROTEIN"/>
    <property type="match status" value="1"/>
</dbReference>
<dbReference type="EMBL" id="CP060436">
    <property type="protein sequence ID" value="QPM92176.1"/>
    <property type="molecule type" value="Genomic_DNA"/>
</dbReference>
<gene>
    <name evidence="4" type="primary">linC</name>
    <name evidence="4" type="ORF">PSAL_034400</name>
</gene>
<dbReference type="InterPro" id="IPR002347">
    <property type="entry name" value="SDR_fam"/>
</dbReference>
<dbReference type="InterPro" id="IPR057326">
    <property type="entry name" value="KR_dom"/>
</dbReference>
<dbReference type="EC" id="1.1.1.-" evidence="4"/>
<organism evidence="4 5">
    <name type="scientific">Pseudooceanicola algae</name>
    <dbReference type="NCBI Taxonomy" id="1537215"/>
    <lineage>
        <taxon>Bacteria</taxon>
        <taxon>Pseudomonadati</taxon>
        <taxon>Pseudomonadota</taxon>
        <taxon>Alphaproteobacteria</taxon>
        <taxon>Rhodobacterales</taxon>
        <taxon>Paracoccaceae</taxon>
        <taxon>Pseudooceanicola</taxon>
    </lineage>
</organism>